<keyword evidence="3" id="KW-1185">Reference proteome</keyword>
<dbReference type="GO" id="GO:0005576">
    <property type="term" value="C:extracellular region"/>
    <property type="evidence" value="ECO:0007669"/>
    <property type="project" value="TreeGrafter"/>
</dbReference>
<dbReference type="GO" id="GO:0033897">
    <property type="term" value="F:ribonuclease T2 activity"/>
    <property type="evidence" value="ECO:0007669"/>
    <property type="project" value="InterPro"/>
</dbReference>
<dbReference type="PROSITE" id="PS00531">
    <property type="entry name" value="RNASE_T2_2"/>
    <property type="match status" value="1"/>
</dbReference>
<dbReference type="InterPro" id="IPR033130">
    <property type="entry name" value="RNase_T2_His_AS_2"/>
</dbReference>
<sequence>MKLLVLIFLSHLLIVHSQETEDIKGYMYVFAQEWPGSICKFQKCTKTYMGNYDNARWNTHGLWPNTMLATSCGFISNCRDETYDESKLTVATKTLIDVTWNGMYSDTFTFRKHEWEKHGTCHPDNLTQNGYMSKVGNLNNQYNYYKILASAGIYPDNSRELTDAEFRAPFTKTLGISTAMTYTCQKDSNTGKFYIAEVRTCFTQAMKARTCDCSKPVSAFVTCGKTFYYPTFQLSNDYVSYVEELADEVSGIFQNFANEIMNILF</sequence>
<organism evidence="2 3">
    <name type="scientific">Paramecium octaurelia</name>
    <dbReference type="NCBI Taxonomy" id="43137"/>
    <lineage>
        <taxon>Eukaryota</taxon>
        <taxon>Sar</taxon>
        <taxon>Alveolata</taxon>
        <taxon>Ciliophora</taxon>
        <taxon>Intramacronucleata</taxon>
        <taxon>Oligohymenophorea</taxon>
        <taxon>Peniculida</taxon>
        <taxon>Parameciidae</taxon>
        <taxon>Paramecium</taxon>
    </lineage>
</organism>
<dbReference type="PANTHER" id="PTHR11240:SF22">
    <property type="entry name" value="RIBONUCLEASE T2"/>
    <property type="match status" value="1"/>
</dbReference>
<dbReference type="Pfam" id="PF00445">
    <property type="entry name" value="Ribonuclease_T2"/>
    <property type="match status" value="1"/>
</dbReference>
<proteinExistence type="predicted"/>
<dbReference type="CDD" id="cd00374">
    <property type="entry name" value="RNase_T2"/>
    <property type="match status" value="1"/>
</dbReference>
<dbReference type="OrthoDB" id="284165at2759"/>
<evidence type="ECO:0000313" key="3">
    <source>
        <dbReference type="Proteomes" id="UP000683925"/>
    </source>
</evidence>
<dbReference type="GO" id="GO:0003723">
    <property type="term" value="F:RNA binding"/>
    <property type="evidence" value="ECO:0007669"/>
    <property type="project" value="InterPro"/>
</dbReference>
<keyword evidence="1" id="KW-0732">Signal</keyword>
<feature type="chain" id="PRO_5035899275" evidence="1">
    <location>
        <begin position="18"/>
        <end position="265"/>
    </location>
</feature>
<dbReference type="PANTHER" id="PTHR11240">
    <property type="entry name" value="RIBONUCLEASE T2"/>
    <property type="match status" value="1"/>
</dbReference>
<comment type="caution">
    <text evidence="2">The sequence shown here is derived from an EMBL/GenBank/DDBJ whole genome shotgun (WGS) entry which is preliminary data.</text>
</comment>
<dbReference type="GO" id="GO:0006401">
    <property type="term" value="P:RNA catabolic process"/>
    <property type="evidence" value="ECO:0007669"/>
    <property type="project" value="TreeGrafter"/>
</dbReference>
<reference evidence="2" key="1">
    <citation type="submission" date="2021-01" db="EMBL/GenBank/DDBJ databases">
        <authorList>
            <consortium name="Genoscope - CEA"/>
            <person name="William W."/>
        </authorList>
    </citation>
    <scope>NUCLEOTIDE SEQUENCE</scope>
</reference>
<dbReference type="AlphaFoldDB" id="A0A8S1VXV8"/>
<dbReference type="OMA" id="NYAKCRG"/>
<evidence type="ECO:0000256" key="1">
    <source>
        <dbReference type="SAM" id="SignalP"/>
    </source>
</evidence>
<dbReference type="Proteomes" id="UP000683925">
    <property type="component" value="Unassembled WGS sequence"/>
</dbReference>
<protein>
    <submittedName>
        <fullName evidence="2">Uncharacterized protein</fullName>
    </submittedName>
</protein>
<feature type="signal peptide" evidence="1">
    <location>
        <begin position="1"/>
        <end position="17"/>
    </location>
</feature>
<dbReference type="EMBL" id="CAJJDP010000076">
    <property type="protein sequence ID" value="CAD8181437.1"/>
    <property type="molecule type" value="Genomic_DNA"/>
</dbReference>
<evidence type="ECO:0000313" key="2">
    <source>
        <dbReference type="EMBL" id="CAD8181437.1"/>
    </source>
</evidence>
<gene>
    <name evidence="2" type="ORF">POCTA_138.1.T0770030</name>
</gene>
<dbReference type="InterPro" id="IPR001568">
    <property type="entry name" value="RNase_T2-like"/>
</dbReference>
<name>A0A8S1VXV8_PAROT</name>
<dbReference type="FunFam" id="3.90.730.10:FF:000017">
    <property type="entry name" value="Uncharacterized protein"/>
    <property type="match status" value="1"/>
</dbReference>
<accession>A0A8S1VXV8</accession>